<dbReference type="KEGG" id="tje:TJEJU_2096"/>
<evidence type="ECO:0000313" key="2">
    <source>
        <dbReference type="Proteomes" id="UP000215214"/>
    </source>
</evidence>
<sequence length="185" mass="22248">MRKLKLSISPVTSDFQTPYKYLVNLHERKVLYFRSKRKAQDFVRDFSNYVCDTIRLCYDIHVQLYTLYLHHSYTIKPYSLNQIKLKLDGFLDLTDKWSNDYGDGWQSLKLSGFFKILNHIEDTAIEFISHFKKSNDYYHVNKVNAQLQMVHFFYEKYDIIFKNAKVNLNYKSNTIKLLDLERKVS</sequence>
<organism evidence="1 2">
    <name type="scientific">Tenacibaculum jejuense</name>
    <dbReference type="NCBI Taxonomy" id="584609"/>
    <lineage>
        <taxon>Bacteria</taxon>
        <taxon>Pseudomonadati</taxon>
        <taxon>Bacteroidota</taxon>
        <taxon>Flavobacteriia</taxon>
        <taxon>Flavobacteriales</taxon>
        <taxon>Flavobacteriaceae</taxon>
        <taxon>Tenacibaculum</taxon>
    </lineage>
</organism>
<gene>
    <name evidence="1" type="ORF">TJEJU_2096</name>
</gene>
<accession>A0A238UB44</accession>
<dbReference type="EMBL" id="LT899436">
    <property type="protein sequence ID" value="SNR15798.1"/>
    <property type="molecule type" value="Genomic_DNA"/>
</dbReference>
<keyword evidence="2" id="KW-1185">Reference proteome</keyword>
<name>A0A238UB44_9FLAO</name>
<evidence type="ECO:0000313" key="1">
    <source>
        <dbReference type="EMBL" id="SNR15798.1"/>
    </source>
</evidence>
<reference evidence="1 2" key="1">
    <citation type="submission" date="2017-07" db="EMBL/GenBank/DDBJ databases">
        <authorList>
            <person name="Sun Z.S."/>
            <person name="Albrecht U."/>
            <person name="Echele G."/>
            <person name="Lee C.C."/>
        </authorList>
    </citation>
    <scope>NUCLEOTIDE SEQUENCE [LARGE SCALE GENOMIC DNA]</scope>
    <source>
        <strain evidence="2">type strain: KCTC 22618</strain>
    </source>
</reference>
<dbReference type="Proteomes" id="UP000215214">
    <property type="component" value="Chromosome TJEJU"/>
</dbReference>
<protein>
    <submittedName>
        <fullName evidence="1">Uncharacterized protein</fullName>
    </submittedName>
</protein>
<proteinExistence type="predicted"/>
<dbReference type="AlphaFoldDB" id="A0A238UB44"/>